<dbReference type="InterPro" id="IPR004380">
    <property type="entry name" value="Asp_race"/>
</dbReference>
<reference evidence="3" key="1">
    <citation type="submission" date="2022-08" db="EMBL/GenBank/DDBJ databases">
        <authorList>
            <person name="Zhang D."/>
        </authorList>
    </citation>
    <scope>NUCLEOTIDE SEQUENCE</scope>
    <source>
        <strain evidence="3">XJ19-11</strain>
    </source>
</reference>
<proteinExistence type="inferred from homology"/>
<dbReference type="InterPro" id="IPR033134">
    <property type="entry name" value="Asp/Glu_racemase_AS_2"/>
</dbReference>
<protein>
    <submittedName>
        <fullName evidence="3">Amino acid racemase</fullName>
        <ecNumber evidence="3">5.1.1.-</ecNumber>
    </submittedName>
</protein>
<dbReference type="RefSeq" id="WP_258422682.1">
    <property type="nucleotide sequence ID" value="NZ_JANSUY010000003.1"/>
</dbReference>
<dbReference type="InterPro" id="IPR015942">
    <property type="entry name" value="Asp/Glu/hydantoin_racemase"/>
</dbReference>
<dbReference type="EMBL" id="JANSUY010000003">
    <property type="protein sequence ID" value="MCR9014804.1"/>
    <property type="molecule type" value="Genomic_DNA"/>
</dbReference>
<sequence length="226" mass="25550">MKLLGLIGGTSWHSTIEYYRLINELAGERMGHDQNPPMLIYSQNIQLMREQDKDLINKTYLQTAQKLEAGGAECIVICANTPHMVYDFVQPKINVPILHIADAIGKRAQKQGLKTLGLLGNKPTMTGDFIPKYLKTHFDIDTIIPDAVYLDKSHYYVSKELTLGKFTDEAKAFYLEQMRLLQEKGAEGMIMGCTELPLLIKQEETDFHLISTTQLHAKAAVDFIFS</sequence>
<name>A0A9X2P7X5_9BACT</name>
<keyword evidence="4" id="KW-1185">Reference proteome</keyword>
<dbReference type="Proteomes" id="UP001142175">
    <property type="component" value="Unassembled WGS sequence"/>
</dbReference>
<dbReference type="GO" id="GO:0047661">
    <property type="term" value="F:amino-acid racemase activity"/>
    <property type="evidence" value="ECO:0007669"/>
    <property type="project" value="InterPro"/>
</dbReference>
<accession>A0A9X2P7X5</accession>
<dbReference type="PANTHER" id="PTHR21198:SF7">
    <property type="entry name" value="ASPARTATE-GLUTAMATE RACEMASE FAMILY"/>
    <property type="match status" value="1"/>
</dbReference>
<dbReference type="PANTHER" id="PTHR21198">
    <property type="entry name" value="GLUTAMATE RACEMASE"/>
    <property type="match status" value="1"/>
</dbReference>
<dbReference type="InterPro" id="IPR001920">
    <property type="entry name" value="Asp/Glu_race"/>
</dbReference>
<evidence type="ECO:0000256" key="2">
    <source>
        <dbReference type="ARBA" id="ARBA00023235"/>
    </source>
</evidence>
<keyword evidence="2 3" id="KW-0413">Isomerase</keyword>
<dbReference type="Gene3D" id="3.40.50.1860">
    <property type="match status" value="2"/>
</dbReference>
<gene>
    <name evidence="3" type="ORF">NU887_07120</name>
</gene>
<evidence type="ECO:0000256" key="1">
    <source>
        <dbReference type="ARBA" id="ARBA00007847"/>
    </source>
</evidence>
<comment type="similarity">
    <text evidence="1">Belongs to the aspartate/glutamate racemases family.</text>
</comment>
<dbReference type="PROSITE" id="PS00924">
    <property type="entry name" value="ASP_GLU_RACEMASE_2"/>
    <property type="match status" value="1"/>
</dbReference>
<dbReference type="EC" id="5.1.1.-" evidence="3"/>
<evidence type="ECO:0000313" key="3">
    <source>
        <dbReference type="EMBL" id="MCR9014804.1"/>
    </source>
</evidence>
<evidence type="ECO:0000313" key="4">
    <source>
        <dbReference type="Proteomes" id="UP001142175"/>
    </source>
</evidence>
<organism evidence="3 4">
    <name type="scientific">Aquiflexum gelatinilyticum</name>
    <dbReference type="NCBI Taxonomy" id="2961943"/>
    <lineage>
        <taxon>Bacteria</taxon>
        <taxon>Pseudomonadati</taxon>
        <taxon>Bacteroidota</taxon>
        <taxon>Cytophagia</taxon>
        <taxon>Cytophagales</taxon>
        <taxon>Cyclobacteriaceae</taxon>
        <taxon>Aquiflexum</taxon>
    </lineage>
</organism>
<dbReference type="SUPFAM" id="SSF53681">
    <property type="entry name" value="Aspartate/glutamate racemase"/>
    <property type="match status" value="2"/>
</dbReference>
<dbReference type="NCBIfam" id="TIGR00035">
    <property type="entry name" value="asp_race"/>
    <property type="match status" value="1"/>
</dbReference>
<dbReference type="Pfam" id="PF01177">
    <property type="entry name" value="Asp_Glu_race"/>
    <property type="match status" value="1"/>
</dbReference>
<dbReference type="AlphaFoldDB" id="A0A9X2P7X5"/>
<comment type="caution">
    <text evidence="3">The sequence shown here is derived from an EMBL/GenBank/DDBJ whole genome shotgun (WGS) entry which is preliminary data.</text>
</comment>